<organism evidence="1 2">
    <name type="scientific">Oedothorax gibbosus</name>
    <dbReference type="NCBI Taxonomy" id="931172"/>
    <lineage>
        <taxon>Eukaryota</taxon>
        <taxon>Metazoa</taxon>
        <taxon>Ecdysozoa</taxon>
        <taxon>Arthropoda</taxon>
        <taxon>Chelicerata</taxon>
        <taxon>Arachnida</taxon>
        <taxon>Araneae</taxon>
        <taxon>Araneomorphae</taxon>
        <taxon>Entelegynae</taxon>
        <taxon>Araneoidea</taxon>
        <taxon>Linyphiidae</taxon>
        <taxon>Erigoninae</taxon>
        <taxon>Oedothorax</taxon>
    </lineage>
</organism>
<gene>
    <name evidence="1" type="ORF">JTE90_018739</name>
</gene>
<dbReference type="AlphaFoldDB" id="A0AAV6TJK3"/>
<evidence type="ECO:0000313" key="2">
    <source>
        <dbReference type="Proteomes" id="UP000827092"/>
    </source>
</evidence>
<dbReference type="Proteomes" id="UP000827092">
    <property type="component" value="Unassembled WGS sequence"/>
</dbReference>
<evidence type="ECO:0000313" key="1">
    <source>
        <dbReference type="EMBL" id="KAG8171646.1"/>
    </source>
</evidence>
<protein>
    <submittedName>
        <fullName evidence="1">Uncharacterized protein</fullName>
    </submittedName>
</protein>
<name>A0AAV6TJK3_9ARAC</name>
<proteinExistence type="predicted"/>
<sequence>MSSWSDVLARRDGFGTGWISITPRYSTPYPTSFAISRRSIWRASSPFGLLERSSVAGLKKQTTWLRQESLESMRNRSENGGSCRVS</sequence>
<keyword evidence="2" id="KW-1185">Reference proteome</keyword>
<accession>A0AAV6TJK3</accession>
<reference evidence="1 2" key="1">
    <citation type="journal article" date="2022" name="Nat. Ecol. Evol.">
        <title>A masculinizing supergene underlies an exaggerated male reproductive morph in a spider.</title>
        <authorList>
            <person name="Hendrickx F."/>
            <person name="De Corte Z."/>
            <person name="Sonet G."/>
            <person name="Van Belleghem S.M."/>
            <person name="Kostlbacher S."/>
            <person name="Vangestel C."/>
        </authorList>
    </citation>
    <scope>NUCLEOTIDE SEQUENCE [LARGE SCALE GENOMIC DNA]</scope>
    <source>
        <strain evidence="1">W744_W776</strain>
    </source>
</reference>
<dbReference type="EMBL" id="JAFNEN010003736">
    <property type="protein sequence ID" value="KAG8171646.1"/>
    <property type="molecule type" value="Genomic_DNA"/>
</dbReference>
<comment type="caution">
    <text evidence="1">The sequence shown here is derived from an EMBL/GenBank/DDBJ whole genome shotgun (WGS) entry which is preliminary data.</text>
</comment>